<dbReference type="InterPro" id="IPR009229">
    <property type="entry name" value="AgrD"/>
</dbReference>
<keyword evidence="2" id="KW-1185">Reference proteome</keyword>
<dbReference type="Proteomes" id="UP000515856">
    <property type="component" value="Chromosome"/>
</dbReference>
<reference evidence="1 2" key="1">
    <citation type="submission" date="2020-08" db="EMBL/GenBank/DDBJ databases">
        <authorList>
            <person name="Liu C."/>
            <person name="Sun Q."/>
        </authorList>
    </citation>
    <scope>NUCLEOTIDE SEQUENCE [LARGE SCALE GENOMIC DNA]</scope>
    <source>
        <strain evidence="1 2">NSJ-61</strain>
    </source>
</reference>
<protein>
    <submittedName>
        <fullName evidence="1">Cyclic lactone autoinducer peptide</fullName>
    </submittedName>
</protein>
<gene>
    <name evidence="1" type="ORF">H9Q80_08415</name>
</gene>
<dbReference type="RefSeq" id="WP_117454911.1">
    <property type="nucleotide sequence ID" value="NZ_CP060636.1"/>
</dbReference>
<dbReference type="AlphaFoldDB" id="A0A7G9GT15"/>
<proteinExistence type="predicted"/>
<evidence type="ECO:0000313" key="2">
    <source>
        <dbReference type="Proteomes" id="UP000515856"/>
    </source>
</evidence>
<name>A0A7G9GT15_9FIRM</name>
<accession>A0A7G9GT15</accession>
<evidence type="ECO:0000313" key="1">
    <source>
        <dbReference type="EMBL" id="QNM13947.1"/>
    </source>
</evidence>
<sequence>MKNMIKKVVVKTASVASSNVTWFGEYEPKKPKSLKKHGK</sequence>
<dbReference type="EMBL" id="CP060636">
    <property type="protein sequence ID" value="QNM13947.1"/>
    <property type="molecule type" value="Genomic_DNA"/>
</dbReference>
<organism evidence="1 2">
    <name type="scientific">[Eubacterium] hominis</name>
    <dbReference type="NCBI Taxonomy" id="2764325"/>
    <lineage>
        <taxon>Bacteria</taxon>
        <taxon>Bacillati</taxon>
        <taxon>Bacillota</taxon>
        <taxon>Erysipelotrichia</taxon>
        <taxon>Erysipelotrichales</taxon>
        <taxon>Erysipelotrichaceae</taxon>
        <taxon>Amedibacillus</taxon>
    </lineage>
</organism>
<dbReference type="NCBIfam" id="TIGR04223">
    <property type="entry name" value="quorum_AgrD"/>
    <property type="match status" value="1"/>
</dbReference>
<dbReference type="KEGG" id="ehn:H9Q80_08415"/>